<sequence>MTPNQLQQYLDKLDVTLSGVDNGVVSNTFFASYADMAELQSAQHRTIPFENFDVFVGDSISLEAEVRFEKLITRSRGGYCFEVNALFLEVLKTLGYHVKPKLARVHLSGTPSGRSHQVTLVTIGEEQWVADVGFGSNTPRAPIKLETNIEQQADFQVFRFIEVEDFGYLLQRRVEEGWLDLYSLDLAFAARGDIEYANHYTSTSPNAVFTQSITAALATSEGSVTLLDTTLRIRQGEQETQVSELDQHGYFDVVEREFGIVVPDEKRAFILARLYS</sequence>
<dbReference type="AlphaFoldDB" id="A0A090TDQ6"/>
<dbReference type="GO" id="GO:0046990">
    <property type="term" value="F:N-hydroxyarylamine O-acetyltransferase activity"/>
    <property type="evidence" value="ECO:0007669"/>
    <property type="project" value="UniProtKB-EC"/>
</dbReference>
<dbReference type="PANTHER" id="PTHR11786">
    <property type="entry name" value="N-HYDROXYARYLAMINE O-ACETYLTRANSFERASE"/>
    <property type="match status" value="1"/>
</dbReference>
<keyword evidence="3" id="KW-0808">Transferase</keyword>
<dbReference type="SUPFAM" id="SSF54001">
    <property type="entry name" value="Cysteine proteinases"/>
    <property type="match status" value="1"/>
</dbReference>
<dbReference type="InterPro" id="IPR001447">
    <property type="entry name" value="Arylamine_N-AcTrfase"/>
</dbReference>
<keyword evidence="3" id="KW-0012">Acyltransferase</keyword>
<evidence type="ECO:0000256" key="1">
    <source>
        <dbReference type="ARBA" id="ARBA00006547"/>
    </source>
</evidence>
<dbReference type="OrthoDB" id="7181050at2"/>
<comment type="caution">
    <text evidence="3">The sequence shown here is derived from an EMBL/GenBank/DDBJ whole genome shotgun (WGS) entry which is preliminary data.</text>
</comment>
<gene>
    <name evidence="3" type="ORF">JCM19240_2920</name>
</gene>
<dbReference type="EMBL" id="BBMT01000024">
    <property type="protein sequence ID" value="GAL37996.1"/>
    <property type="molecule type" value="Genomic_DNA"/>
</dbReference>
<proteinExistence type="inferred from homology"/>
<dbReference type="PANTHER" id="PTHR11786:SF0">
    <property type="entry name" value="ARYLAMINE N-ACETYLTRANSFERASE 4-RELATED"/>
    <property type="match status" value="1"/>
</dbReference>
<dbReference type="Gene3D" id="3.30.2140.10">
    <property type="entry name" value="Arylamine N-acetyltransferase"/>
    <property type="match status" value="1"/>
</dbReference>
<dbReference type="Gene3D" id="2.40.128.150">
    <property type="entry name" value="Cysteine proteinases"/>
    <property type="match status" value="1"/>
</dbReference>
<name>A0A090TDQ6_9VIBR</name>
<reference evidence="3 4" key="2">
    <citation type="submission" date="2014-09" db="EMBL/GenBank/DDBJ databases">
        <authorList>
            <consortium name="NBRP consortium"/>
            <person name="Sawabe T."/>
            <person name="Meirelles P."/>
            <person name="Nakanishi M."/>
            <person name="Sayaka M."/>
            <person name="Hattori M."/>
            <person name="Ohkuma M."/>
        </authorList>
    </citation>
    <scope>NUCLEOTIDE SEQUENCE [LARGE SCALE GENOMIC DNA]</scope>
    <source>
        <strain evidence="3 4">JCM 19240</strain>
    </source>
</reference>
<dbReference type="EC" id="2.3.1.118" evidence="3"/>
<evidence type="ECO:0000256" key="2">
    <source>
        <dbReference type="RuleBase" id="RU003452"/>
    </source>
</evidence>
<evidence type="ECO:0000313" key="4">
    <source>
        <dbReference type="Proteomes" id="UP000029224"/>
    </source>
</evidence>
<accession>A0A090TDQ6</accession>
<dbReference type="Proteomes" id="UP000029224">
    <property type="component" value="Unassembled WGS sequence"/>
</dbReference>
<reference evidence="3 4" key="1">
    <citation type="submission" date="2014-09" db="EMBL/GenBank/DDBJ databases">
        <title>Vibrio maritimus JCM 19240. (C210) whole genome shotgun sequence.</title>
        <authorList>
            <person name="Sawabe T."/>
            <person name="Meirelles P."/>
            <person name="Nakanishi M."/>
            <person name="Sayaka M."/>
            <person name="Hattori M."/>
            <person name="Ohkuma M."/>
        </authorList>
    </citation>
    <scope>NUCLEOTIDE SEQUENCE [LARGE SCALE GENOMIC DNA]</scope>
    <source>
        <strain evidence="3 4">JCM 19240</strain>
    </source>
</reference>
<keyword evidence="4" id="KW-1185">Reference proteome</keyword>
<dbReference type="InterPro" id="IPR038765">
    <property type="entry name" value="Papain-like_cys_pep_sf"/>
</dbReference>
<dbReference type="Pfam" id="PF00797">
    <property type="entry name" value="Acetyltransf_2"/>
    <property type="match status" value="1"/>
</dbReference>
<dbReference type="PRINTS" id="PR01543">
    <property type="entry name" value="ANATRNSFRASE"/>
</dbReference>
<organism evidence="3 4">
    <name type="scientific">Vibrio maritimus</name>
    <dbReference type="NCBI Taxonomy" id="990268"/>
    <lineage>
        <taxon>Bacteria</taxon>
        <taxon>Pseudomonadati</taxon>
        <taxon>Pseudomonadota</taxon>
        <taxon>Gammaproteobacteria</taxon>
        <taxon>Vibrionales</taxon>
        <taxon>Vibrionaceae</taxon>
        <taxon>Vibrio</taxon>
    </lineage>
</organism>
<evidence type="ECO:0000313" key="3">
    <source>
        <dbReference type="EMBL" id="GAL37996.1"/>
    </source>
</evidence>
<protein>
    <submittedName>
        <fullName evidence="3">N-hydroxyarylamine O-acetyltransferase</fullName>
        <ecNumber evidence="3">2.3.1.118</ecNumber>
    </submittedName>
</protein>
<comment type="similarity">
    <text evidence="1 2">Belongs to the arylamine N-acetyltransferase family.</text>
</comment>